<dbReference type="AlphaFoldDB" id="A0A645JFE8"/>
<dbReference type="EMBL" id="VSSQ01139222">
    <property type="protein sequence ID" value="MPN61922.1"/>
    <property type="molecule type" value="Genomic_DNA"/>
</dbReference>
<evidence type="ECO:0000313" key="1">
    <source>
        <dbReference type="EMBL" id="MPN61922.1"/>
    </source>
</evidence>
<protein>
    <submittedName>
        <fullName evidence="1">Uncharacterized protein</fullName>
    </submittedName>
</protein>
<gene>
    <name evidence="1" type="ORF">SDC9_209668</name>
</gene>
<accession>A0A645JFE8</accession>
<sequence>MVGTIPIIDSNGAVIGELDAGEVVSYEKVEEYKITSNARRLGMTPDDYKIYVFQRASLKDELRQQHENDVMAMSSHGMPKTISNSELTYYRSAYKQTKSGNYKRLEVTRDGAAVPKTLPRVIPKRL</sequence>
<proteinExistence type="predicted"/>
<comment type="caution">
    <text evidence="1">The sequence shown here is derived from an EMBL/GenBank/DDBJ whole genome shotgun (WGS) entry which is preliminary data.</text>
</comment>
<reference evidence="1" key="1">
    <citation type="submission" date="2019-08" db="EMBL/GenBank/DDBJ databases">
        <authorList>
            <person name="Kucharzyk K."/>
            <person name="Murdoch R.W."/>
            <person name="Higgins S."/>
            <person name="Loffler F."/>
        </authorList>
    </citation>
    <scope>NUCLEOTIDE SEQUENCE</scope>
</reference>
<organism evidence="1">
    <name type="scientific">bioreactor metagenome</name>
    <dbReference type="NCBI Taxonomy" id="1076179"/>
    <lineage>
        <taxon>unclassified sequences</taxon>
        <taxon>metagenomes</taxon>
        <taxon>ecological metagenomes</taxon>
    </lineage>
</organism>
<name>A0A645JFE8_9ZZZZ</name>